<dbReference type="AlphaFoldDB" id="A0A0G0MI22"/>
<feature type="compositionally biased region" description="Polar residues" evidence="1">
    <location>
        <begin position="70"/>
        <end position="83"/>
    </location>
</feature>
<proteinExistence type="predicted"/>
<dbReference type="EMBL" id="LBWB01000018">
    <property type="protein sequence ID" value="KKR00026.1"/>
    <property type="molecule type" value="Genomic_DNA"/>
</dbReference>
<name>A0A0G0MI22_9BACT</name>
<organism evidence="2 3">
    <name type="scientific">Candidatus Woesebacteria bacterium GW2011_GWB1_39_12</name>
    <dbReference type="NCBI Taxonomy" id="1618574"/>
    <lineage>
        <taxon>Bacteria</taxon>
        <taxon>Candidatus Woeseibacteriota</taxon>
    </lineage>
</organism>
<comment type="caution">
    <text evidence="2">The sequence shown here is derived from an EMBL/GenBank/DDBJ whole genome shotgun (WGS) entry which is preliminary data.</text>
</comment>
<dbReference type="Proteomes" id="UP000033881">
    <property type="component" value="Unassembled WGS sequence"/>
</dbReference>
<evidence type="ECO:0000256" key="1">
    <source>
        <dbReference type="SAM" id="MobiDB-lite"/>
    </source>
</evidence>
<evidence type="ECO:0000313" key="2">
    <source>
        <dbReference type="EMBL" id="KKR00026.1"/>
    </source>
</evidence>
<dbReference type="STRING" id="1618574.UT24_C0018G0008"/>
<feature type="region of interest" description="Disordered" evidence="1">
    <location>
        <begin position="64"/>
        <end position="83"/>
    </location>
</feature>
<gene>
    <name evidence="2" type="ORF">UT24_C0018G0008</name>
</gene>
<protein>
    <submittedName>
        <fullName evidence="2">Uncharacterized protein</fullName>
    </submittedName>
</protein>
<reference evidence="2 3" key="1">
    <citation type="journal article" date="2015" name="Nature">
        <title>rRNA introns, odd ribosomes, and small enigmatic genomes across a large radiation of phyla.</title>
        <authorList>
            <person name="Brown C.T."/>
            <person name="Hug L.A."/>
            <person name="Thomas B.C."/>
            <person name="Sharon I."/>
            <person name="Castelle C.J."/>
            <person name="Singh A."/>
            <person name="Wilkins M.J."/>
            <person name="Williams K.H."/>
            <person name="Banfield J.F."/>
        </authorList>
    </citation>
    <scope>NUCLEOTIDE SEQUENCE [LARGE SCALE GENOMIC DNA]</scope>
</reference>
<sequence>MERTPQSLVNNIKEDVEDLLKRCDQMKNKTGSAIGRVKILKLHRMLSDFKEGLLSELVEFFNNPEDSPLATENTADTGASLQK</sequence>
<accession>A0A0G0MI22</accession>
<evidence type="ECO:0000313" key="3">
    <source>
        <dbReference type="Proteomes" id="UP000033881"/>
    </source>
</evidence>